<keyword evidence="2" id="KW-1185">Reference proteome</keyword>
<evidence type="ECO:0000313" key="1">
    <source>
        <dbReference type="EMBL" id="KRO01670.1"/>
    </source>
</evidence>
<name>A0A0R2LJF1_9LACO</name>
<accession>A0A0R2LJF1</accession>
<dbReference type="AlphaFoldDB" id="A0A0R2LJF1"/>
<reference evidence="1 2" key="1">
    <citation type="journal article" date="2015" name="Genome Announc.">
        <title>Expanding the biotechnology potential of lactobacilli through comparative genomics of 213 strains and associated genera.</title>
        <authorList>
            <person name="Sun Z."/>
            <person name="Harris H.M."/>
            <person name="McCann A."/>
            <person name="Guo C."/>
            <person name="Argimon S."/>
            <person name="Zhang W."/>
            <person name="Yang X."/>
            <person name="Jeffery I.B."/>
            <person name="Cooney J.C."/>
            <person name="Kagawa T.F."/>
            <person name="Liu W."/>
            <person name="Song Y."/>
            <person name="Salvetti E."/>
            <person name="Wrobel A."/>
            <person name="Rasinkangas P."/>
            <person name="Parkhill J."/>
            <person name="Rea M.C."/>
            <person name="O'Sullivan O."/>
            <person name="Ritari J."/>
            <person name="Douillard F.P."/>
            <person name="Paul Ross R."/>
            <person name="Yang R."/>
            <person name="Briner A.E."/>
            <person name="Felis G.E."/>
            <person name="de Vos W.M."/>
            <person name="Barrangou R."/>
            <person name="Klaenhammer T.R."/>
            <person name="Caufield P.W."/>
            <person name="Cui Y."/>
            <person name="Zhang H."/>
            <person name="O'Toole P.W."/>
        </authorList>
    </citation>
    <scope>NUCLEOTIDE SEQUENCE [LARGE SCALE GENOMIC DNA]</scope>
    <source>
        <strain evidence="1 2">NBRC 103219</strain>
    </source>
</reference>
<evidence type="ECO:0000313" key="2">
    <source>
        <dbReference type="Proteomes" id="UP000051886"/>
    </source>
</evidence>
<dbReference type="EMBL" id="JQCN01000006">
    <property type="protein sequence ID" value="KRO01670.1"/>
    <property type="molecule type" value="Genomic_DNA"/>
</dbReference>
<dbReference type="RefSeq" id="WP_017867969.1">
    <property type="nucleotide sequence ID" value="NZ_BJYB01000019.1"/>
</dbReference>
<comment type="caution">
    <text evidence="1">The sequence shown here is derived from an EMBL/GenBank/DDBJ whole genome shotgun (WGS) entry which is preliminary data.</text>
</comment>
<sequence>MPLNIFSSRQLSWLQEIDMFDFLSPIIAAQQRVIKIDDAKIFSFLRKYDLTYADDFILMLGADNKLHFCQNEQRFAPYELLLMINQPNRQNLQNNKTVKQPIVKRQLRGLSDLSQDKRTNLNLELNGIYYQLLHLQELLFDQDTTPPDMLFNYRVYPGVFQYVLNEYHLPQNVSGSEITTQVTQAVNDILSAYLWVKVNELVTDVGQEKQVVTIGQVISGQVIKEPLEKLDYLKLTSNFYGQLH</sequence>
<protein>
    <submittedName>
        <fullName evidence="1">Uncharacterized protein</fullName>
    </submittedName>
</protein>
<dbReference type="OrthoDB" id="2328868at2"/>
<organism evidence="1 2">
    <name type="scientific">Ligilactobacillus pobuzihii</name>
    <dbReference type="NCBI Taxonomy" id="449659"/>
    <lineage>
        <taxon>Bacteria</taxon>
        <taxon>Bacillati</taxon>
        <taxon>Bacillota</taxon>
        <taxon>Bacilli</taxon>
        <taxon>Lactobacillales</taxon>
        <taxon>Lactobacillaceae</taxon>
        <taxon>Ligilactobacillus</taxon>
    </lineage>
</organism>
<dbReference type="STRING" id="449659.IV66_GL001993"/>
<gene>
    <name evidence="1" type="ORF">IV66_GL001993</name>
</gene>
<dbReference type="PATRIC" id="fig|449659.4.peg.2045"/>
<proteinExistence type="predicted"/>
<dbReference type="Proteomes" id="UP000051886">
    <property type="component" value="Unassembled WGS sequence"/>
</dbReference>